<keyword evidence="1" id="KW-1185">Reference proteome</keyword>
<evidence type="ECO:0000313" key="2">
    <source>
        <dbReference type="WBParaSite" id="HCON_00029125-00001"/>
    </source>
</evidence>
<evidence type="ECO:0000313" key="1">
    <source>
        <dbReference type="Proteomes" id="UP000025227"/>
    </source>
</evidence>
<proteinExistence type="predicted"/>
<organism evidence="1 2">
    <name type="scientific">Haemonchus contortus</name>
    <name type="common">Barber pole worm</name>
    <dbReference type="NCBI Taxonomy" id="6289"/>
    <lineage>
        <taxon>Eukaryota</taxon>
        <taxon>Metazoa</taxon>
        <taxon>Ecdysozoa</taxon>
        <taxon>Nematoda</taxon>
        <taxon>Chromadorea</taxon>
        <taxon>Rhabditida</taxon>
        <taxon>Rhabditina</taxon>
        <taxon>Rhabditomorpha</taxon>
        <taxon>Strongyloidea</taxon>
        <taxon>Trichostrongylidae</taxon>
        <taxon>Haemonchus</taxon>
    </lineage>
</organism>
<name>A0A7I4XYJ9_HAECO</name>
<protein>
    <submittedName>
        <fullName evidence="2">Acyl-CoA dehydrogenase</fullName>
    </submittedName>
</protein>
<dbReference type="WBParaSite" id="HCON_00029125-00001">
    <property type="protein sequence ID" value="HCON_00029125-00001"/>
    <property type="gene ID" value="HCON_00029125"/>
</dbReference>
<accession>A0A7I4XYJ9</accession>
<reference evidence="2" key="1">
    <citation type="submission" date="2020-12" db="UniProtKB">
        <authorList>
            <consortium name="WormBaseParasite"/>
        </authorList>
    </citation>
    <scope>IDENTIFICATION</scope>
    <source>
        <strain evidence="2">MHco3</strain>
    </source>
</reference>
<sequence length="67" mass="7339">VSTIVQFGCVESFAGESVCRGFVRGIGNGTSPMYAFLKRDRKDGYIPRERVKLLKSVSKLQRIAASG</sequence>
<dbReference type="Proteomes" id="UP000025227">
    <property type="component" value="Unplaced"/>
</dbReference>
<dbReference type="AlphaFoldDB" id="A0A7I4XYJ9"/>